<organism evidence="2 3">
    <name type="scientific">Plakobranchus ocellatus</name>
    <dbReference type="NCBI Taxonomy" id="259542"/>
    <lineage>
        <taxon>Eukaryota</taxon>
        <taxon>Metazoa</taxon>
        <taxon>Spiralia</taxon>
        <taxon>Lophotrochozoa</taxon>
        <taxon>Mollusca</taxon>
        <taxon>Gastropoda</taxon>
        <taxon>Heterobranchia</taxon>
        <taxon>Euthyneura</taxon>
        <taxon>Panpulmonata</taxon>
        <taxon>Sacoglossa</taxon>
        <taxon>Placobranchoidea</taxon>
        <taxon>Plakobranchidae</taxon>
        <taxon>Plakobranchus</taxon>
    </lineage>
</organism>
<feature type="domain" description="Peptidase M13 N-terminal" evidence="1">
    <location>
        <begin position="15"/>
        <end position="167"/>
    </location>
</feature>
<keyword evidence="3" id="KW-1185">Reference proteome</keyword>
<proteinExistence type="predicted"/>
<dbReference type="SUPFAM" id="SSF55486">
    <property type="entry name" value="Metalloproteases ('zincins'), catalytic domain"/>
    <property type="match status" value="1"/>
</dbReference>
<evidence type="ECO:0000259" key="1">
    <source>
        <dbReference type="Pfam" id="PF05649"/>
    </source>
</evidence>
<dbReference type="Gene3D" id="1.10.1380.10">
    <property type="entry name" value="Neutral endopeptidase , domain2"/>
    <property type="match status" value="1"/>
</dbReference>
<feature type="non-terminal residue" evidence="2">
    <location>
        <position position="171"/>
    </location>
</feature>
<dbReference type="InterPro" id="IPR042089">
    <property type="entry name" value="Peptidase_M13_dom_2"/>
</dbReference>
<dbReference type="GO" id="GO:0006508">
    <property type="term" value="P:proteolysis"/>
    <property type="evidence" value="ECO:0007669"/>
    <property type="project" value="InterPro"/>
</dbReference>
<dbReference type="Proteomes" id="UP000735302">
    <property type="component" value="Unassembled WGS sequence"/>
</dbReference>
<dbReference type="EMBL" id="BLXT01000152">
    <property type="protein sequence ID" value="GFN74623.1"/>
    <property type="molecule type" value="Genomic_DNA"/>
</dbReference>
<accession>A0AAV3XUT7</accession>
<name>A0AAV3XUT7_9GAST</name>
<evidence type="ECO:0000313" key="2">
    <source>
        <dbReference type="EMBL" id="GFN74623.1"/>
    </source>
</evidence>
<reference evidence="2 3" key="1">
    <citation type="journal article" date="2021" name="Elife">
        <title>Chloroplast acquisition without the gene transfer in kleptoplastic sea slugs, Plakobranchus ocellatus.</title>
        <authorList>
            <person name="Maeda T."/>
            <person name="Takahashi S."/>
            <person name="Yoshida T."/>
            <person name="Shimamura S."/>
            <person name="Takaki Y."/>
            <person name="Nagai Y."/>
            <person name="Toyoda A."/>
            <person name="Suzuki Y."/>
            <person name="Arimoto A."/>
            <person name="Ishii H."/>
            <person name="Satoh N."/>
            <person name="Nishiyama T."/>
            <person name="Hasebe M."/>
            <person name="Maruyama T."/>
            <person name="Minagawa J."/>
            <person name="Obokata J."/>
            <person name="Shigenobu S."/>
        </authorList>
    </citation>
    <scope>NUCLEOTIDE SEQUENCE [LARGE SCALE GENOMIC DNA]</scope>
</reference>
<dbReference type="Pfam" id="PF05649">
    <property type="entry name" value="Peptidase_M13_N"/>
    <property type="match status" value="1"/>
</dbReference>
<sequence>MHYVINSINWFSTSEAKIEEIGVQPYLITQFAKEWPTLIGKNWPNRSSFDLNDVTTRYSRVGTMPLFSVSVSVSLTESRYTIYLDEPRLFMPGTLYMGSRTNSALKALETYLRDVAIELGADPAVAAQDATGVVDFQIKLAKIKASQLWNRRLSDRYHPTTLAAIGKNYSY</sequence>
<gene>
    <name evidence="2" type="ORF">PoB_000112900</name>
</gene>
<dbReference type="InterPro" id="IPR008753">
    <property type="entry name" value="Peptidase_M13_N"/>
</dbReference>
<comment type="caution">
    <text evidence="2">The sequence shown here is derived from an EMBL/GenBank/DDBJ whole genome shotgun (WGS) entry which is preliminary data.</text>
</comment>
<dbReference type="AlphaFoldDB" id="A0AAV3XUT7"/>
<evidence type="ECO:0000313" key="3">
    <source>
        <dbReference type="Proteomes" id="UP000735302"/>
    </source>
</evidence>
<protein>
    <submittedName>
        <fullName evidence="2">Membrane metallo-endopeptidase-like protein</fullName>
    </submittedName>
</protein>